<protein>
    <submittedName>
        <fullName evidence="2">Uncharacterized protein</fullName>
    </submittedName>
</protein>
<evidence type="ECO:0000256" key="1">
    <source>
        <dbReference type="SAM" id="MobiDB-lite"/>
    </source>
</evidence>
<dbReference type="OrthoDB" id="3071161at2759"/>
<sequence length="178" mass="20106">MSYPHRFPYRSQSSPPRLRAAPYHLAPNRSGHSSNTSSLRQSARVYSIPRVYNPDDSVDDELASYDPHPTACHLYMQQAEQVSTQKSIPTFDVATGSYVPWKCGFLGINRLAVATRTDQLVEPAYCHHLINSTRDSEWCRLRVIHRHCDDARFEVVGYMAPSTHSCIIKARGVKSAKS</sequence>
<dbReference type="EMBL" id="JAACJN010000114">
    <property type="protein sequence ID" value="KAF5371913.1"/>
    <property type="molecule type" value="Genomic_DNA"/>
</dbReference>
<evidence type="ECO:0000313" key="2">
    <source>
        <dbReference type="EMBL" id="KAF5371913.1"/>
    </source>
</evidence>
<feature type="region of interest" description="Disordered" evidence="1">
    <location>
        <begin position="1"/>
        <end position="41"/>
    </location>
</feature>
<feature type="compositionally biased region" description="Polar residues" evidence="1">
    <location>
        <begin position="30"/>
        <end position="41"/>
    </location>
</feature>
<keyword evidence="3" id="KW-1185">Reference proteome</keyword>
<dbReference type="Proteomes" id="UP000518752">
    <property type="component" value="Unassembled WGS sequence"/>
</dbReference>
<evidence type="ECO:0000313" key="3">
    <source>
        <dbReference type="Proteomes" id="UP000518752"/>
    </source>
</evidence>
<comment type="caution">
    <text evidence="2">The sequence shown here is derived from an EMBL/GenBank/DDBJ whole genome shotgun (WGS) entry which is preliminary data.</text>
</comment>
<accession>A0A8H5GVC7</accession>
<reference evidence="2 3" key="1">
    <citation type="journal article" date="2020" name="ISME J.">
        <title>Uncovering the hidden diversity of litter-decomposition mechanisms in mushroom-forming fungi.</title>
        <authorList>
            <person name="Floudas D."/>
            <person name="Bentzer J."/>
            <person name="Ahren D."/>
            <person name="Johansson T."/>
            <person name="Persson P."/>
            <person name="Tunlid A."/>
        </authorList>
    </citation>
    <scope>NUCLEOTIDE SEQUENCE [LARGE SCALE GENOMIC DNA]</scope>
    <source>
        <strain evidence="2 3">CBS 406.79</strain>
    </source>
</reference>
<dbReference type="AlphaFoldDB" id="A0A8H5GVC7"/>
<gene>
    <name evidence="2" type="ORF">D9757_010592</name>
</gene>
<proteinExistence type="predicted"/>
<name>A0A8H5GVC7_9AGAR</name>
<organism evidence="2 3">
    <name type="scientific">Collybiopsis confluens</name>
    <dbReference type="NCBI Taxonomy" id="2823264"/>
    <lineage>
        <taxon>Eukaryota</taxon>
        <taxon>Fungi</taxon>
        <taxon>Dikarya</taxon>
        <taxon>Basidiomycota</taxon>
        <taxon>Agaricomycotina</taxon>
        <taxon>Agaricomycetes</taxon>
        <taxon>Agaricomycetidae</taxon>
        <taxon>Agaricales</taxon>
        <taxon>Marasmiineae</taxon>
        <taxon>Omphalotaceae</taxon>
        <taxon>Collybiopsis</taxon>
    </lineage>
</organism>